<evidence type="ECO:0000256" key="1">
    <source>
        <dbReference type="ARBA" id="ARBA00023125"/>
    </source>
</evidence>
<feature type="domain" description="HTH cro/C1-type" evidence="2">
    <location>
        <begin position="8"/>
        <end position="62"/>
    </location>
</feature>
<dbReference type="Gene3D" id="1.10.260.40">
    <property type="entry name" value="lambda repressor-like DNA-binding domains"/>
    <property type="match status" value="1"/>
</dbReference>
<evidence type="ECO:0000313" key="3">
    <source>
        <dbReference type="EMBL" id="GJM60914.1"/>
    </source>
</evidence>
<name>A0AAN4VVK0_9BACT</name>
<evidence type="ECO:0000259" key="2">
    <source>
        <dbReference type="PROSITE" id="PS50943"/>
    </source>
</evidence>
<dbReference type="SUPFAM" id="SSF47413">
    <property type="entry name" value="lambda repressor-like DNA-binding domains"/>
    <property type="match status" value="1"/>
</dbReference>
<gene>
    <name evidence="3" type="ORF">PEDI_14660</name>
</gene>
<dbReference type="InterPro" id="IPR010982">
    <property type="entry name" value="Lambda_DNA-bd_dom_sf"/>
</dbReference>
<accession>A0AAN4VVK0</accession>
<dbReference type="RefSeq" id="WP_338236563.1">
    <property type="nucleotide sequence ID" value="NZ_BQKE01000001.1"/>
</dbReference>
<dbReference type="AlphaFoldDB" id="A0AAN4VVK0"/>
<sequence>MSYIGRNIRKIRSVKNLSQAKFAELFNLARPSVGAYEEGRSEPKIETLIQIAKHFDLSIDLLLTKEITVNQLYHFDLEGTSTLLDKKEEIPATGIPVLEGKDWLNYVLGQRKADFLSRLPKVQVPGVKEEDHLVFSLTENQGGSGAGLKKGDWLICKKKALNELEEGKLVVLFHSRKAYVLRFTAIVQGQLKLSLWENPGEHIVLEETGLEECWEVRKRITNDLAEPHLLDRRVLKLEEQMEQLLKGLN</sequence>
<dbReference type="PANTHER" id="PTHR46558">
    <property type="entry name" value="TRACRIPTIONAL REGULATORY PROTEIN-RELATED-RELATED"/>
    <property type="match status" value="1"/>
</dbReference>
<keyword evidence="1" id="KW-0238">DNA-binding</keyword>
<reference evidence="3 4" key="1">
    <citation type="submission" date="2021-12" db="EMBL/GenBank/DDBJ databases">
        <title>Genome sequencing of bacteria with rrn-lacking chromosome and rrn-plasmid.</title>
        <authorList>
            <person name="Anda M."/>
            <person name="Iwasaki W."/>
        </authorList>
    </citation>
    <scope>NUCLEOTIDE SEQUENCE [LARGE SCALE GENOMIC DNA]</scope>
    <source>
        <strain evidence="3 4">NBRC 15940</strain>
    </source>
</reference>
<comment type="caution">
    <text evidence="3">The sequence shown here is derived from an EMBL/GenBank/DDBJ whole genome shotgun (WGS) entry which is preliminary data.</text>
</comment>
<dbReference type="EMBL" id="BQKE01000001">
    <property type="protein sequence ID" value="GJM60914.1"/>
    <property type="molecule type" value="Genomic_DNA"/>
</dbReference>
<proteinExistence type="predicted"/>
<keyword evidence="4" id="KW-1185">Reference proteome</keyword>
<dbReference type="PANTHER" id="PTHR46558:SF11">
    <property type="entry name" value="HTH-TYPE TRANSCRIPTIONAL REGULATOR XRE"/>
    <property type="match status" value="1"/>
</dbReference>
<evidence type="ECO:0000313" key="4">
    <source>
        <dbReference type="Proteomes" id="UP001310022"/>
    </source>
</evidence>
<dbReference type="InterPro" id="IPR001387">
    <property type="entry name" value="Cro/C1-type_HTH"/>
</dbReference>
<dbReference type="Proteomes" id="UP001310022">
    <property type="component" value="Unassembled WGS sequence"/>
</dbReference>
<dbReference type="CDD" id="cd00093">
    <property type="entry name" value="HTH_XRE"/>
    <property type="match status" value="1"/>
</dbReference>
<dbReference type="GO" id="GO:0003677">
    <property type="term" value="F:DNA binding"/>
    <property type="evidence" value="ECO:0007669"/>
    <property type="project" value="UniProtKB-KW"/>
</dbReference>
<protein>
    <recommendedName>
        <fullName evidence="2">HTH cro/C1-type domain-containing protein</fullName>
    </recommendedName>
</protein>
<dbReference type="PROSITE" id="PS50943">
    <property type="entry name" value="HTH_CROC1"/>
    <property type="match status" value="1"/>
</dbReference>
<organism evidence="3 4">
    <name type="scientific">Persicobacter diffluens</name>
    <dbReference type="NCBI Taxonomy" id="981"/>
    <lineage>
        <taxon>Bacteria</taxon>
        <taxon>Pseudomonadati</taxon>
        <taxon>Bacteroidota</taxon>
        <taxon>Cytophagia</taxon>
        <taxon>Cytophagales</taxon>
        <taxon>Persicobacteraceae</taxon>
        <taxon>Persicobacter</taxon>
    </lineage>
</organism>
<dbReference type="Pfam" id="PF01381">
    <property type="entry name" value="HTH_3"/>
    <property type="match status" value="1"/>
</dbReference>
<dbReference type="SMART" id="SM00530">
    <property type="entry name" value="HTH_XRE"/>
    <property type="match status" value="1"/>
</dbReference>